<keyword evidence="2" id="KW-1185">Reference proteome</keyword>
<evidence type="ECO:0008006" key="3">
    <source>
        <dbReference type="Google" id="ProtNLM"/>
    </source>
</evidence>
<comment type="caution">
    <text evidence="1">The sequence shown here is derived from an EMBL/GenBank/DDBJ whole genome shotgun (WGS) entry which is preliminary data.</text>
</comment>
<dbReference type="Proteomes" id="UP000774570">
    <property type="component" value="Unassembled WGS sequence"/>
</dbReference>
<dbReference type="RefSeq" id="WP_220165051.1">
    <property type="nucleotide sequence ID" value="NZ_JAIBOA010000004.1"/>
</dbReference>
<gene>
    <name evidence="1" type="ORF">K1Y72_09020</name>
</gene>
<name>A0ABS7FQ35_9ACTN</name>
<organism evidence="1 2">
    <name type="scientific">Actinomadura parmotrematis</name>
    <dbReference type="NCBI Taxonomy" id="2864039"/>
    <lineage>
        <taxon>Bacteria</taxon>
        <taxon>Bacillati</taxon>
        <taxon>Actinomycetota</taxon>
        <taxon>Actinomycetes</taxon>
        <taxon>Streptosporangiales</taxon>
        <taxon>Thermomonosporaceae</taxon>
        <taxon>Actinomadura</taxon>
    </lineage>
</organism>
<proteinExistence type="predicted"/>
<evidence type="ECO:0000313" key="1">
    <source>
        <dbReference type="EMBL" id="MBW8482503.1"/>
    </source>
</evidence>
<reference evidence="1 2" key="1">
    <citation type="submission" date="2021-07" db="EMBL/GenBank/DDBJ databases">
        <title>Actinomadura sp. PM05-2 isolated from lichen.</title>
        <authorList>
            <person name="Somphong A."/>
            <person name="Phongsopitanun W."/>
            <person name="Tanasupawat S."/>
            <person name="Peongsungnone V."/>
        </authorList>
    </citation>
    <scope>NUCLEOTIDE SEQUENCE [LARGE SCALE GENOMIC DNA]</scope>
    <source>
        <strain evidence="1 2">PM05-2</strain>
    </source>
</reference>
<dbReference type="EMBL" id="JAIBOA010000004">
    <property type="protein sequence ID" value="MBW8482503.1"/>
    <property type="molecule type" value="Genomic_DNA"/>
</dbReference>
<protein>
    <recommendedName>
        <fullName evidence="3">Secreted protein</fullName>
    </recommendedName>
</protein>
<sequence>MSLWDEIRAAVARGDAQRAGAAIRAASPAERKAAGAELAPFLRGLAREGVFDEAAPLHVAGAACLPGAAAVAQWVTRREIRFRSGGRPLELHTALILELLADRPVEWRADVAARIAARLRPADLLNWRGDGLKPTWHLAAALVRDTGAPAPADEGFVLGWAAFTDPRHLAGDPFREAMLPLLFEHESVGRLLEGDMVWHRALTHRSRRADRALLVDGCVSRFLRGGEPRDLRWFTRLFEALAMTPDEAAARARDLVAVLPGAPGPVVDLVLPLVRGVPGLDDAAFTGAAEGVLFRSEKKIVRAGLAWVAKEARTRPDAALTALTAAFRQDSLDLLDRAVAIAEQHAEAASPETRRAVRDAATALPAAFRDRIAAAFGAVEAGPEAPAALPAWAPPGPFPVIGSLAELEEAMDGVPHWAPAVADQERLFDGLVRFAYEHPEEVGKLVNRVTADTGNWLGGVLTGVRYRTHLPLPPLSEFWQRRVAELPWLVGRVPVLLATPTSVTGHVDPDVLAERLARYEAAGLEPGPADLEGALLRRPRTAPGVPGDPVFRVPPGSHLPELVTAVPEGGLPFTAPPRGPDEVDDDGDMEGWHLLVPSHREIAAAHLVPWMKEYAETWVFDVHFGEVLLTLADADGPVGPAMAAALARGLVFDRREARAHATSALIVLASRGQLDGTLLGTALAGLPEPRPNRVAPCLADLAAAGAPGEAFAAITTMLPALWPAPGTRAAAGLPDLIALATTTAVPGTPVPGLAEVAARGGSSRLVREAARLQEALA</sequence>
<accession>A0ABS7FQ35</accession>
<evidence type="ECO:0000313" key="2">
    <source>
        <dbReference type="Proteomes" id="UP000774570"/>
    </source>
</evidence>